<feature type="signal peptide" evidence="1">
    <location>
        <begin position="1"/>
        <end position="21"/>
    </location>
</feature>
<proteinExistence type="predicted"/>
<dbReference type="Gene3D" id="2.170.130.30">
    <property type="match status" value="1"/>
</dbReference>
<dbReference type="InterPro" id="IPR027954">
    <property type="entry name" value="Transcobalamin-like_C"/>
</dbReference>
<gene>
    <name evidence="3" type="ORF">PJIAN_4515</name>
</gene>
<reference evidence="4" key="1">
    <citation type="submission" date="2016-04" db="EMBL/GenBank/DDBJ databases">
        <title>Draft genome sequence of Paludibacter jiangxiensis strain NM7.</title>
        <authorList>
            <person name="Qiu Y."/>
            <person name="Matsuura N."/>
            <person name="Ohashi A."/>
            <person name="Tourlousse M.D."/>
            <person name="Sekiguchi Y."/>
        </authorList>
    </citation>
    <scope>NUCLEOTIDE SEQUENCE [LARGE SCALE GENOMIC DNA]</scope>
    <source>
        <strain evidence="4">NM7</strain>
    </source>
</reference>
<dbReference type="STRING" id="681398.PJIAN_4515"/>
<keyword evidence="1" id="KW-0732">Signal</keyword>
<dbReference type="AlphaFoldDB" id="A0A161LX48"/>
<evidence type="ECO:0000313" key="3">
    <source>
        <dbReference type="EMBL" id="GAT63972.1"/>
    </source>
</evidence>
<dbReference type="RefSeq" id="WP_068705651.1">
    <property type="nucleotide sequence ID" value="NZ_BDCR01000004.1"/>
</dbReference>
<accession>A0A161LX48</accession>
<dbReference type="Proteomes" id="UP000076586">
    <property type="component" value="Unassembled WGS sequence"/>
</dbReference>
<evidence type="ECO:0000313" key="4">
    <source>
        <dbReference type="Proteomes" id="UP000076586"/>
    </source>
</evidence>
<evidence type="ECO:0000259" key="2">
    <source>
        <dbReference type="Pfam" id="PF14478"/>
    </source>
</evidence>
<evidence type="ECO:0000256" key="1">
    <source>
        <dbReference type="SAM" id="SignalP"/>
    </source>
</evidence>
<dbReference type="OrthoDB" id="1093906at2"/>
<dbReference type="Pfam" id="PF14478">
    <property type="entry name" value="DUF4430"/>
    <property type="match status" value="1"/>
</dbReference>
<comment type="caution">
    <text evidence="3">The sequence shown here is derived from an EMBL/GenBank/DDBJ whole genome shotgun (WGS) entry which is preliminary data.</text>
</comment>
<feature type="domain" description="Transcobalamin-like C-terminal" evidence="2">
    <location>
        <begin position="57"/>
        <end position="123"/>
    </location>
</feature>
<feature type="chain" id="PRO_5007824084" description="Transcobalamin-like C-terminal domain-containing protein" evidence="1">
    <location>
        <begin position="22"/>
        <end position="138"/>
    </location>
</feature>
<keyword evidence="4" id="KW-1185">Reference proteome</keyword>
<name>A0A161LX48_9BACT</name>
<protein>
    <recommendedName>
        <fullName evidence="2">Transcobalamin-like C-terminal domain-containing protein</fullName>
    </recommendedName>
</protein>
<organism evidence="3 4">
    <name type="scientific">Paludibacter jiangxiensis</name>
    <dbReference type="NCBI Taxonomy" id="681398"/>
    <lineage>
        <taxon>Bacteria</taxon>
        <taxon>Pseudomonadati</taxon>
        <taxon>Bacteroidota</taxon>
        <taxon>Bacteroidia</taxon>
        <taxon>Bacteroidales</taxon>
        <taxon>Paludibacteraceae</taxon>
        <taxon>Paludibacter</taxon>
    </lineage>
</organism>
<dbReference type="EMBL" id="BDCR01000004">
    <property type="protein sequence ID" value="GAT63972.1"/>
    <property type="molecule type" value="Genomic_DNA"/>
</dbReference>
<sequence>MRAKIYILFFLLLVMPAVSFGGNNKVQQTKKEITVEIDYGKAQSPKTVKVAWFPGIAVLGALQEAAETETHPVGSYVFVTAIDQVKGERGKMAWYYRINGKAPKKLALYQMLKPGDTVSWRYVEDVCSWKVDNPSKGQ</sequence>
<reference evidence="4" key="2">
    <citation type="journal article" date="2017" name="Genome Announc.">
        <title>Draft genome sequence of Paludibacter jiangxiensis NM7(T), a propionate-producing fermentative bacterium.</title>
        <authorList>
            <person name="Qiu Y.-L."/>
            <person name="Tourlousse D.M."/>
            <person name="Matsuura N."/>
            <person name="Ohashi A."/>
            <person name="Sekiguchi Y."/>
        </authorList>
    </citation>
    <scope>NUCLEOTIDE SEQUENCE [LARGE SCALE GENOMIC DNA]</scope>
    <source>
        <strain evidence="4">NM7</strain>
    </source>
</reference>